<dbReference type="RefSeq" id="WP_116207505.1">
    <property type="nucleotide sequence ID" value="NZ_QUNR01000001.1"/>
</dbReference>
<feature type="domain" description="Acyl-CoA thioesterase-like C-terminal" evidence="2">
    <location>
        <begin position="121"/>
        <end position="259"/>
    </location>
</feature>
<evidence type="ECO:0000313" key="3">
    <source>
        <dbReference type="EMBL" id="REH40472.1"/>
    </source>
</evidence>
<keyword evidence="4" id="KW-1185">Reference proteome</keyword>
<dbReference type="InterPro" id="IPR042171">
    <property type="entry name" value="Acyl-CoA_hotdog"/>
</dbReference>
<organism evidence="3 4">
    <name type="scientific">Paraperlucidibaca baekdonensis</name>
    <dbReference type="NCBI Taxonomy" id="748120"/>
    <lineage>
        <taxon>Bacteria</taxon>
        <taxon>Pseudomonadati</taxon>
        <taxon>Pseudomonadota</taxon>
        <taxon>Gammaproteobacteria</taxon>
        <taxon>Moraxellales</taxon>
        <taxon>Moraxellaceae</taxon>
        <taxon>Paraperlucidibaca</taxon>
    </lineage>
</organism>
<evidence type="ECO:0000259" key="1">
    <source>
        <dbReference type="Pfam" id="PF13622"/>
    </source>
</evidence>
<accession>A0A3E0HB67</accession>
<dbReference type="Pfam" id="PF20789">
    <property type="entry name" value="4HBT_3C"/>
    <property type="match status" value="1"/>
</dbReference>
<dbReference type="InterPro" id="IPR049450">
    <property type="entry name" value="ACOT8-like_C"/>
</dbReference>
<proteinExistence type="predicted"/>
<dbReference type="Gene3D" id="2.40.160.210">
    <property type="entry name" value="Acyl-CoA thioesterase, double hotdog domain"/>
    <property type="match status" value="1"/>
</dbReference>
<dbReference type="AlphaFoldDB" id="A0A3E0HB67"/>
<sequence length="263" mass="27998">MKLVDILATVDDASAHVPEGWGQGRATYGGLVAALMQTHLERSTLQGRPLRSASIHFIGPVAPGEVQFSSELIRSGKSSLQAQCRLLQGGKTLAMLTATCGESRASEIIVPASLAPTSIGPDEGQAMPDLPGLVPDFMQRFDIRWGVGGLPFTGAASADISGWVRLREAMPANTLLTPAIIMAYVDAWPPTTLQMFSRPAPVSTMTWTLDCEVLAEPITADGWWQYEAQTLSSGDGYTVARSQLWSASGQLVASSQQHVAGFL</sequence>
<dbReference type="OrthoDB" id="7059210at2"/>
<evidence type="ECO:0000259" key="2">
    <source>
        <dbReference type="Pfam" id="PF20789"/>
    </source>
</evidence>
<evidence type="ECO:0000313" key="4">
    <source>
        <dbReference type="Proteomes" id="UP000256774"/>
    </source>
</evidence>
<dbReference type="InterPro" id="IPR029069">
    <property type="entry name" value="HotDog_dom_sf"/>
</dbReference>
<dbReference type="InterPro" id="IPR049449">
    <property type="entry name" value="TesB_ACOT8-like_N"/>
</dbReference>
<dbReference type="Proteomes" id="UP000256774">
    <property type="component" value="Unassembled WGS sequence"/>
</dbReference>
<dbReference type="Pfam" id="PF13622">
    <property type="entry name" value="4HBT_3"/>
    <property type="match status" value="1"/>
</dbReference>
<gene>
    <name evidence="3" type="ORF">DFR26_0673</name>
</gene>
<protein>
    <submittedName>
        <fullName evidence="3">Acyl-CoA thioesterase</fullName>
    </submittedName>
</protein>
<comment type="caution">
    <text evidence="3">The sequence shown here is derived from an EMBL/GenBank/DDBJ whole genome shotgun (WGS) entry which is preliminary data.</text>
</comment>
<reference evidence="3 4" key="1">
    <citation type="submission" date="2018-08" db="EMBL/GenBank/DDBJ databases">
        <title>Genomic Encyclopedia of Type Strains, Phase IV (KMG-IV): sequencing the most valuable type-strain genomes for metagenomic binning, comparative biology and taxonomic classification.</title>
        <authorList>
            <person name="Goeker M."/>
        </authorList>
    </citation>
    <scope>NUCLEOTIDE SEQUENCE [LARGE SCALE GENOMIC DNA]</scope>
    <source>
        <strain evidence="3 4">DSM 26022</strain>
    </source>
</reference>
<name>A0A3E0HB67_9GAMM</name>
<dbReference type="SUPFAM" id="SSF54637">
    <property type="entry name" value="Thioesterase/thiol ester dehydrase-isomerase"/>
    <property type="match status" value="2"/>
</dbReference>
<feature type="domain" description="Acyl-CoA thioesterase-like N-terminal HotDog" evidence="1">
    <location>
        <begin position="18"/>
        <end position="100"/>
    </location>
</feature>
<dbReference type="EMBL" id="QUNR01000001">
    <property type="protein sequence ID" value="REH40472.1"/>
    <property type="molecule type" value="Genomic_DNA"/>
</dbReference>